<evidence type="ECO:0000313" key="3">
    <source>
        <dbReference type="Proteomes" id="UP000006048"/>
    </source>
</evidence>
<feature type="signal peptide" evidence="1">
    <location>
        <begin position="1"/>
        <end position="20"/>
    </location>
</feature>
<evidence type="ECO:0000313" key="2">
    <source>
        <dbReference type="EMBL" id="AFM12298.1"/>
    </source>
</evidence>
<dbReference type="HOGENOM" id="CLU_692509_0_0_12"/>
<reference evidence="2 3" key="1">
    <citation type="submission" date="2012-06" db="EMBL/GenBank/DDBJ databases">
        <title>The complete chromosome of genome of Turneriella parva DSM 21527.</title>
        <authorList>
            <consortium name="US DOE Joint Genome Institute (JGI-PGF)"/>
            <person name="Lucas S."/>
            <person name="Han J."/>
            <person name="Lapidus A."/>
            <person name="Bruce D."/>
            <person name="Goodwin L."/>
            <person name="Pitluck S."/>
            <person name="Peters L."/>
            <person name="Kyrpides N."/>
            <person name="Mavromatis K."/>
            <person name="Ivanova N."/>
            <person name="Mikhailova N."/>
            <person name="Chertkov O."/>
            <person name="Detter J.C."/>
            <person name="Tapia R."/>
            <person name="Han C."/>
            <person name="Land M."/>
            <person name="Hauser L."/>
            <person name="Markowitz V."/>
            <person name="Cheng J.-F."/>
            <person name="Hugenholtz P."/>
            <person name="Woyke T."/>
            <person name="Wu D."/>
            <person name="Gronow S."/>
            <person name="Wellnitz S."/>
            <person name="Brambilla E."/>
            <person name="Klenk H.-P."/>
            <person name="Eisen J.A."/>
        </authorList>
    </citation>
    <scope>NUCLEOTIDE SEQUENCE [LARGE SCALE GENOMIC DNA]</scope>
    <source>
        <strain evidence="3">ATCC BAA-1111 / DSM 21527 / NCTC 11395 / H</strain>
    </source>
</reference>
<dbReference type="STRING" id="869212.Turpa_1650"/>
<dbReference type="OrthoDB" id="3697039at2"/>
<name>I4B4U1_TURPD</name>
<protein>
    <recommendedName>
        <fullName evidence="4">Ricin B lectin</fullName>
    </recommendedName>
</protein>
<keyword evidence="1" id="KW-0732">Signal</keyword>
<evidence type="ECO:0000256" key="1">
    <source>
        <dbReference type="SAM" id="SignalP"/>
    </source>
</evidence>
<organism evidence="2 3">
    <name type="scientific">Turneriella parva (strain ATCC BAA-1111 / DSM 21527 / NCTC 11395 / H)</name>
    <name type="common">Leptospira parva</name>
    <dbReference type="NCBI Taxonomy" id="869212"/>
    <lineage>
        <taxon>Bacteria</taxon>
        <taxon>Pseudomonadati</taxon>
        <taxon>Spirochaetota</taxon>
        <taxon>Spirochaetia</taxon>
        <taxon>Leptospirales</taxon>
        <taxon>Leptospiraceae</taxon>
        <taxon>Turneriella</taxon>
    </lineage>
</organism>
<gene>
    <name evidence="2" type="ordered locus">Turpa_1650</name>
</gene>
<dbReference type="KEGG" id="tpx:Turpa_1650"/>
<dbReference type="RefSeq" id="WP_014802809.1">
    <property type="nucleotide sequence ID" value="NC_018020.1"/>
</dbReference>
<accession>I4B4U1</accession>
<dbReference type="EMBL" id="CP002959">
    <property type="protein sequence ID" value="AFM12298.1"/>
    <property type="molecule type" value="Genomic_DNA"/>
</dbReference>
<sequence>MKNVLFAALAFSAAVSAAFAKNHGGVNLNAQCARQAPGSRAVIVDEANKVTKQNSAPNRAYNWRCQLRDGSLQSLNLNAACAAQHGVTAKAEVFDKNDAYSWKCISPYPAPPTIAAGTLIDYKNYKGQTEKLYAYPGSRSVVLLPSTLSPADAPQVIRLIDGCSAVFADMSVRGWPRHTLPQFPGKSSVAVVKATCGAGCGAGGRAEIQINEFSEAQKRMGAVTNVLTWQVGYYELGRGGSNHKNPGFAFFPALDPSAGHDVVASAFPEFAMSVCVDRLGVTPAAYEQSHKTVGYPHGPGVVEFGRRFRASKFTFTEAYEKDRNGFYRGWALSSLLFDLYLKFGYDRMKIFMSNLAAIAQVSGQIRTHAAASKNLLEAAKRTGGEAMVSYLRENWRVN</sequence>
<proteinExistence type="predicted"/>
<dbReference type="AlphaFoldDB" id="I4B4U1"/>
<evidence type="ECO:0008006" key="4">
    <source>
        <dbReference type="Google" id="ProtNLM"/>
    </source>
</evidence>
<keyword evidence="3" id="KW-1185">Reference proteome</keyword>
<feature type="chain" id="PRO_5003686465" description="Ricin B lectin" evidence="1">
    <location>
        <begin position="21"/>
        <end position="398"/>
    </location>
</feature>
<dbReference type="Proteomes" id="UP000006048">
    <property type="component" value="Chromosome"/>
</dbReference>